<dbReference type="PROSITE" id="PS50102">
    <property type="entry name" value="RRM"/>
    <property type="match status" value="1"/>
</dbReference>
<dbReference type="InterPro" id="IPR012677">
    <property type="entry name" value="Nucleotide-bd_a/b_plait_sf"/>
</dbReference>
<proteinExistence type="predicted"/>
<accession>A0ABQ8HQX5</accession>
<dbReference type="InterPro" id="IPR035979">
    <property type="entry name" value="RBD_domain_sf"/>
</dbReference>
<protein>
    <recommendedName>
        <fullName evidence="5">RRM domain-containing protein</fullName>
    </recommendedName>
</protein>
<keyword evidence="7" id="KW-1185">Reference proteome</keyword>
<evidence type="ECO:0000313" key="6">
    <source>
        <dbReference type="EMBL" id="KAH7566728.1"/>
    </source>
</evidence>
<sequence>MVDVKQALPRASNGTNQQPWTNKIFVGGLPDDLTEEEFRSYFEDFGTVTDAVVIYDKHTCRPRGFGFVTFDSYDVALNVLKQNSYELKSKTVEVKRAEPKDMNDKHMNLYDCYNTDLDLGYYGGYSYNTYSPYFSFPGYYNWSPSGYYASHVVHHHYVNPSVLYTSHNYGGYTNHRATYNGNSNGDNDRGRVKVTTSAKLQLIDHSSSPKSGDVEPQIEEIDDSSCPKWSIAEQETEIDNSSSPKSSASEPQIGEIDGSSQAKNNEVQNGGDGSCSNNSSSPKSNASDPQLGEIDDTEVQNGADGSCSNHHTEDHHSEEKL</sequence>
<keyword evidence="1" id="KW-0677">Repeat</keyword>
<feature type="compositionally biased region" description="Polar residues" evidence="4">
    <location>
        <begin position="258"/>
        <end position="268"/>
    </location>
</feature>
<dbReference type="Proteomes" id="UP000827721">
    <property type="component" value="Unassembled WGS sequence"/>
</dbReference>
<evidence type="ECO:0000256" key="2">
    <source>
        <dbReference type="ARBA" id="ARBA00022884"/>
    </source>
</evidence>
<dbReference type="PANTHER" id="PTHR48032:SF6">
    <property type="entry name" value="RNA-BINDING (RRM_RBD_RNP MOTIFS) FAMILY PROTEIN"/>
    <property type="match status" value="1"/>
</dbReference>
<feature type="domain" description="RRM" evidence="5">
    <location>
        <begin position="22"/>
        <end position="99"/>
    </location>
</feature>
<dbReference type="SUPFAM" id="SSF54928">
    <property type="entry name" value="RNA-binding domain, RBD"/>
    <property type="match status" value="1"/>
</dbReference>
<dbReference type="Gene3D" id="3.30.70.330">
    <property type="match status" value="1"/>
</dbReference>
<feature type="compositionally biased region" description="Basic and acidic residues" evidence="4">
    <location>
        <begin position="310"/>
        <end position="321"/>
    </location>
</feature>
<dbReference type="EMBL" id="JAFEMO010000008">
    <property type="protein sequence ID" value="KAH7566728.1"/>
    <property type="molecule type" value="Genomic_DNA"/>
</dbReference>
<dbReference type="InterPro" id="IPR000504">
    <property type="entry name" value="RRM_dom"/>
</dbReference>
<evidence type="ECO:0000256" key="4">
    <source>
        <dbReference type="SAM" id="MobiDB-lite"/>
    </source>
</evidence>
<feature type="compositionally biased region" description="Low complexity" evidence="4">
    <location>
        <begin position="274"/>
        <end position="287"/>
    </location>
</feature>
<name>A0ABQ8HQX5_9ROSI</name>
<feature type="region of interest" description="Disordered" evidence="4">
    <location>
        <begin position="203"/>
        <end position="321"/>
    </location>
</feature>
<dbReference type="SMART" id="SM00360">
    <property type="entry name" value="RRM"/>
    <property type="match status" value="1"/>
</dbReference>
<reference evidence="6 7" key="1">
    <citation type="submission" date="2021-02" db="EMBL/GenBank/DDBJ databases">
        <title>Plant Genome Project.</title>
        <authorList>
            <person name="Zhang R.-G."/>
        </authorList>
    </citation>
    <scope>NUCLEOTIDE SEQUENCE [LARGE SCALE GENOMIC DNA]</scope>
    <source>
        <tissue evidence="6">Leaves</tissue>
    </source>
</reference>
<evidence type="ECO:0000313" key="7">
    <source>
        <dbReference type="Proteomes" id="UP000827721"/>
    </source>
</evidence>
<organism evidence="6 7">
    <name type="scientific">Xanthoceras sorbifolium</name>
    <dbReference type="NCBI Taxonomy" id="99658"/>
    <lineage>
        <taxon>Eukaryota</taxon>
        <taxon>Viridiplantae</taxon>
        <taxon>Streptophyta</taxon>
        <taxon>Embryophyta</taxon>
        <taxon>Tracheophyta</taxon>
        <taxon>Spermatophyta</taxon>
        <taxon>Magnoliopsida</taxon>
        <taxon>eudicotyledons</taxon>
        <taxon>Gunneridae</taxon>
        <taxon>Pentapetalae</taxon>
        <taxon>rosids</taxon>
        <taxon>malvids</taxon>
        <taxon>Sapindales</taxon>
        <taxon>Sapindaceae</taxon>
        <taxon>Xanthoceroideae</taxon>
        <taxon>Xanthoceras</taxon>
    </lineage>
</organism>
<comment type="caution">
    <text evidence="6">The sequence shown here is derived from an EMBL/GenBank/DDBJ whole genome shotgun (WGS) entry which is preliminary data.</text>
</comment>
<gene>
    <name evidence="6" type="ORF">JRO89_XS08G0223500</name>
</gene>
<dbReference type="PANTHER" id="PTHR48032">
    <property type="entry name" value="RNA-BINDING PROTEIN MUSASHI HOMOLOG RBP6"/>
    <property type="match status" value="1"/>
</dbReference>
<evidence type="ECO:0000256" key="1">
    <source>
        <dbReference type="ARBA" id="ARBA00022737"/>
    </source>
</evidence>
<evidence type="ECO:0000259" key="5">
    <source>
        <dbReference type="PROSITE" id="PS50102"/>
    </source>
</evidence>
<evidence type="ECO:0000256" key="3">
    <source>
        <dbReference type="PROSITE-ProRule" id="PRU00176"/>
    </source>
</evidence>
<dbReference type="Pfam" id="PF00076">
    <property type="entry name" value="RRM_1"/>
    <property type="match status" value="1"/>
</dbReference>
<keyword evidence="2 3" id="KW-0694">RNA-binding</keyword>